<reference evidence="1 2" key="1">
    <citation type="submission" date="2016-04" db="EMBL/GenBank/DDBJ databases">
        <title>Genome analyses suggest a sexual origin of heterokaryosis in a supposedly ancient asexual fungus.</title>
        <authorList>
            <person name="Ropars J."/>
            <person name="Sedzielewska K."/>
            <person name="Noel J."/>
            <person name="Charron P."/>
            <person name="Farinelli L."/>
            <person name="Marton T."/>
            <person name="Kruger M."/>
            <person name="Pelin A."/>
            <person name="Brachmann A."/>
            <person name="Corradi N."/>
        </authorList>
    </citation>
    <scope>NUCLEOTIDE SEQUENCE [LARGE SCALE GENOMIC DNA]</scope>
    <source>
        <strain evidence="1 2">C2</strain>
    </source>
</reference>
<sequence>MFIPFNNKGNQCYCCKKNYSKTLLFEQKYCKTCLQWYIKYATSNTDSIKTAISNLDVCIRTTNTNCDNHKPRNLDFCIREWCENCSEILYFKQIVSNQRFDFKNMDHFFEKNSKNQFINKVYQITFLSFTIS</sequence>
<accession>A0A2N1MZY2</accession>
<dbReference type="AlphaFoldDB" id="A0A2N1MZY2"/>
<reference evidence="1 2" key="2">
    <citation type="submission" date="2017-10" db="EMBL/GenBank/DDBJ databases">
        <title>Extensive intraspecific genome diversity in a model arbuscular mycorrhizal fungus.</title>
        <authorList>
            <person name="Chen E.C.H."/>
            <person name="Morin E."/>
            <person name="Baudet D."/>
            <person name="Noel J."/>
            <person name="Ndikumana S."/>
            <person name="Charron P."/>
            <person name="St-Onge C."/>
            <person name="Giorgi J."/>
            <person name="Grigoriev I.V."/>
            <person name="Roux C."/>
            <person name="Martin F.M."/>
            <person name="Corradi N."/>
        </authorList>
    </citation>
    <scope>NUCLEOTIDE SEQUENCE [LARGE SCALE GENOMIC DNA]</scope>
    <source>
        <strain evidence="1 2">C2</strain>
    </source>
</reference>
<organism evidence="1 2">
    <name type="scientific">Rhizophagus irregularis</name>
    <dbReference type="NCBI Taxonomy" id="588596"/>
    <lineage>
        <taxon>Eukaryota</taxon>
        <taxon>Fungi</taxon>
        <taxon>Fungi incertae sedis</taxon>
        <taxon>Mucoromycota</taxon>
        <taxon>Glomeromycotina</taxon>
        <taxon>Glomeromycetes</taxon>
        <taxon>Glomerales</taxon>
        <taxon>Glomeraceae</taxon>
        <taxon>Rhizophagus</taxon>
    </lineage>
</organism>
<comment type="caution">
    <text evidence="1">The sequence shown here is derived from an EMBL/GenBank/DDBJ whole genome shotgun (WGS) entry which is preliminary data.</text>
</comment>
<name>A0A2N1MZY2_9GLOM</name>
<protein>
    <submittedName>
        <fullName evidence="1">Uncharacterized protein</fullName>
    </submittedName>
</protein>
<dbReference type="EMBL" id="LLXL01001002">
    <property type="protein sequence ID" value="PKK67150.1"/>
    <property type="molecule type" value="Genomic_DNA"/>
</dbReference>
<gene>
    <name evidence="1" type="ORF">RhiirC2_5320</name>
</gene>
<dbReference type="Proteomes" id="UP000233469">
    <property type="component" value="Unassembled WGS sequence"/>
</dbReference>
<evidence type="ECO:0000313" key="1">
    <source>
        <dbReference type="EMBL" id="PKK67150.1"/>
    </source>
</evidence>
<evidence type="ECO:0000313" key="2">
    <source>
        <dbReference type="Proteomes" id="UP000233469"/>
    </source>
</evidence>
<proteinExistence type="predicted"/>